<comment type="caution">
    <text evidence="2">The sequence shown here is derived from an EMBL/GenBank/DDBJ whole genome shotgun (WGS) entry which is preliminary data.</text>
</comment>
<evidence type="ECO:0000256" key="1">
    <source>
        <dbReference type="SAM" id="MobiDB-lite"/>
    </source>
</evidence>
<dbReference type="EMBL" id="VDLX02000024">
    <property type="protein sequence ID" value="KAB8188584.1"/>
    <property type="molecule type" value="Genomic_DNA"/>
</dbReference>
<dbReference type="RefSeq" id="WP_139636823.1">
    <property type="nucleotide sequence ID" value="NZ_CP045572.1"/>
</dbReference>
<dbReference type="OrthoDB" id="8565372at2"/>
<gene>
    <name evidence="2" type="ORF">FH608_043235</name>
</gene>
<dbReference type="Proteomes" id="UP000312512">
    <property type="component" value="Unassembled WGS sequence"/>
</dbReference>
<name>A0A5C4VG81_9ACTN</name>
<dbReference type="AlphaFoldDB" id="A0A5C4VG81"/>
<sequence>MKSKGCVQAEIVRKLSRNHLEWLADLVPADSSDEELLAVRTQARYLARVAQKLQTEGATVPYLTYATYQDYVAAMLDVARNLSDTIRGYQSQIRQRREAEREADNAEKINQNSSRTTAPRRTT</sequence>
<reference evidence="2 3" key="1">
    <citation type="submission" date="2019-10" db="EMBL/GenBank/DDBJ databases">
        <title>Nonomuraea sp. nov., isolated from Phyllanthus amarus.</title>
        <authorList>
            <person name="Klykleung N."/>
            <person name="Tanasupawat S."/>
        </authorList>
    </citation>
    <scope>NUCLEOTIDE SEQUENCE [LARGE SCALE GENOMIC DNA]</scope>
    <source>
        <strain evidence="2 3">PA1-10</strain>
    </source>
</reference>
<proteinExistence type="predicted"/>
<accession>A0A5C4VG81</accession>
<evidence type="ECO:0000313" key="3">
    <source>
        <dbReference type="Proteomes" id="UP000312512"/>
    </source>
</evidence>
<feature type="compositionally biased region" description="Basic and acidic residues" evidence="1">
    <location>
        <begin position="95"/>
        <end position="107"/>
    </location>
</feature>
<feature type="region of interest" description="Disordered" evidence="1">
    <location>
        <begin position="91"/>
        <end position="123"/>
    </location>
</feature>
<organism evidence="2 3">
    <name type="scientific">Nonomuraea phyllanthi</name>
    <dbReference type="NCBI Taxonomy" id="2219224"/>
    <lineage>
        <taxon>Bacteria</taxon>
        <taxon>Bacillati</taxon>
        <taxon>Actinomycetota</taxon>
        <taxon>Actinomycetes</taxon>
        <taxon>Streptosporangiales</taxon>
        <taxon>Streptosporangiaceae</taxon>
        <taxon>Nonomuraea</taxon>
    </lineage>
</organism>
<protein>
    <submittedName>
        <fullName evidence="2">Uncharacterized protein</fullName>
    </submittedName>
</protein>
<keyword evidence="3" id="KW-1185">Reference proteome</keyword>
<accession>A0A5P9Z688</accession>
<feature type="compositionally biased region" description="Polar residues" evidence="1">
    <location>
        <begin position="108"/>
        <end position="123"/>
    </location>
</feature>
<evidence type="ECO:0000313" key="2">
    <source>
        <dbReference type="EMBL" id="KAB8188584.1"/>
    </source>
</evidence>